<dbReference type="STRING" id="49186.SAMN05421647_102544"/>
<evidence type="ECO:0000313" key="10">
    <source>
        <dbReference type="Proteomes" id="UP000186895"/>
    </source>
</evidence>
<keyword evidence="3" id="KW-0808">Transferase</keyword>
<keyword evidence="4 7" id="KW-0133">Cell shape</keyword>
<dbReference type="AlphaFoldDB" id="A0A1N6QJB1"/>
<comment type="similarity">
    <text evidence="2">Belongs to the YkuD family.</text>
</comment>
<keyword evidence="10" id="KW-1185">Reference proteome</keyword>
<organism evidence="9 10">
    <name type="scientific">Marinobacterium stanieri</name>
    <dbReference type="NCBI Taxonomy" id="49186"/>
    <lineage>
        <taxon>Bacteria</taxon>
        <taxon>Pseudomonadati</taxon>
        <taxon>Pseudomonadota</taxon>
        <taxon>Gammaproteobacteria</taxon>
        <taxon>Oceanospirillales</taxon>
        <taxon>Oceanospirillaceae</taxon>
        <taxon>Marinobacterium</taxon>
    </lineage>
</organism>
<protein>
    <submittedName>
        <fullName evidence="9">L,D-transpeptidase catalytic domain</fullName>
    </submittedName>
</protein>
<dbReference type="Proteomes" id="UP000186895">
    <property type="component" value="Unassembled WGS sequence"/>
</dbReference>
<sequence>MDIKAVKMKPGRLSVLCSSRFSNKAQGGMKVPCSKFINQYSLVVLMLVSFDVQPVFAGADRVIVDKSDRIMTLHEQGKIIASYDISLGGAPEGHKTQEGDQKTPEGTYALDYKNENSSFYRSMHVSYPNAVDRAQAEKRGVSPGGMIMVHGQRNGFGWLSSIMQHFDWTDGCIAISNDEMDEFMELVEPGTPIEIRW</sequence>
<feature type="active site" description="Proton donor/acceptor" evidence="7">
    <location>
        <position position="150"/>
    </location>
</feature>
<dbReference type="PANTHER" id="PTHR36699">
    <property type="entry name" value="LD-TRANSPEPTIDASE"/>
    <property type="match status" value="1"/>
</dbReference>
<evidence type="ECO:0000256" key="4">
    <source>
        <dbReference type="ARBA" id="ARBA00022960"/>
    </source>
</evidence>
<dbReference type="GO" id="GO:0008360">
    <property type="term" value="P:regulation of cell shape"/>
    <property type="evidence" value="ECO:0007669"/>
    <property type="project" value="UniProtKB-UniRule"/>
</dbReference>
<reference evidence="9 10" key="1">
    <citation type="submission" date="2017-01" db="EMBL/GenBank/DDBJ databases">
        <authorList>
            <person name="Mah S.A."/>
            <person name="Swanson W.J."/>
            <person name="Moy G.W."/>
            <person name="Vacquier V.D."/>
        </authorList>
    </citation>
    <scope>NUCLEOTIDE SEQUENCE [LARGE SCALE GENOMIC DNA]</scope>
    <source>
        <strain evidence="9 10">DSM 7027</strain>
    </source>
</reference>
<evidence type="ECO:0000256" key="3">
    <source>
        <dbReference type="ARBA" id="ARBA00022679"/>
    </source>
</evidence>
<keyword evidence="6 7" id="KW-0961">Cell wall biogenesis/degradation</keyword>
<gene>
    <name evidence="9" type="ORF">SAMN05421647_102544</name>
</gene>
<evidence type="ECO:0000256" key="2">
    <source>
        <dbReference type="ARBA" id="ARBA00005992"/>
    </source>
</evidence>
<comment type="pathway">
    <text evidence="1 7">Cell wall biogenesis; peptidoglycan biosynthesis.</text>
</comment>
<dbReference type="GO" id="GO:0004180">
    <property type="term" value="F:carboxypeptidase activity"/>
    <property type="evidence" value="ECO:0007669"/>
    <property type="project" value="UniProtKB-ARBA"/>
</dbReference>
<dbReference type="RefSeq" id="WP_244894331.1">
    <property type="nucleotide sequence ID" value="NZ_FTMN01000002.1"/>
</dbReference>
<dbReference type="SUPFAM" id="SSF141523">
    <property type="entry name" value="L,D-transpeptidase catalytic domain-like"/>
    <property type="match status" value="1"/>
</dbReference>
<accession>A0A1N6QJB1</accession>
<dbReference type="CDD" id="cd16913">
    <property type="entry name" value="YkuD_like"/>
    <property type="match status" value="1"/>
</dbReference>
<keyword evidence="5 7" id="KW-0573">Peptidoglycan synthesis</keyword>
<evidence type="ECO:0000313" key="9">
    <source>
        <dbReference type="EMBL" id="SIQ16657.1"/>
    </source>
</evidence>
<dbReference type="Pfam" id="PF03734">
    <property type="entry name" value="YkuD"/>
    <property type="match status" value="1"/>
</dbReference>
<dbReference type="UniPathway" id="UPA00219"/>
<evidence type="ECO:0000256" key="1">
    <source>
        <dbReference type="ARBA" id="ARBA00004752"/>
    </source>
</evidence>
<proteinExistence type="inferred from homology"/>
<evidence type="ECO:0000259" key="8">
    <source>
        <dbReference type="PROSITE" id="PS52029"/>
    </source>
</evidence>
<name>A0A1N6QJB1_9GAMM</name>
<dbReference type="PANTHER" id="PTHR36699:SF1">
    <property type="entry name" value="L,D-TRANSPEPTIDASE YAFK-RELATED"/>
    <property type="match status" value="1"/>
</dbReference>
<dbReference type="PROSITE" id="PS52029">
    <property type="entry name" value="LD_TPASE"/>
    <property type="match status" value="1"/>
</dbReference>
<dbReference type="GO" id="GO:0009252">
    <property type="term" value="P:peptidoglycan biosynthetic process"/>
    <property type="evidence" value="ECO:0007669"/>
    <property type="project" value="UniProtKB-UniPathway"/>
</dbReference>
<dbReference type="EMBL" id="FTMN01000002">
    <property type="protein sequence ID" value="SIQ16657.1"/>
    <property type="molecule type" value="Genomic_DNA"/>
</dbReference>
<dbReference type="GO" id="GO:0071555">
    <property type="term" value="P:cell wall organization"/>
    <property type="evidence" value="ECO:0007669"/>
    <property type="project" value="UniProtKB-UniRule"/>
</dbReference>
<dbReference type="InterPro" id="IPR005490">
    <property type="entry name" value="LD_TPept_cat_dom"/>
</dbReference>
<evidence type="ECO:0000256" key="5">
    <source>
        <dbReference type="ARBA" id="ARBA00022984"/>
    </source>
</evidence>
<dbReference type="Gene3D" id="2.40.440.10">
    <property type="entry name" value="L,D-transpeptidase catalytic domain-like"/>
    <property type="match status" value="1"/>
</dbReference>
<dbReference type="InterPro" id="IPR038063">
    <property type="entry name" value="Transpep_catalytic_dom"/>
</dbReference>
<dbReference type="GO" id="GO:0016740">
    <property type="term" value="F:transferase activity"/>
    <property type="evidence" value="ECO:0007669"/>
    <property type="project" value="UniProtKB-KW"/>
</dbReference>
<evidence type="ECO:0000256" key="6">
    <source>
        <dbReference type="ARBA" id="ARBA00023316"/>
    </source>
</evidence>
<evidence type="ECO:0000256" key="7">
    <source>
        <dbReference type="PROSITE-ProRule" id="PRU01373"/>
    </source>
</evidence>
<feature type="active site" description="Nucleophile" evidence="7">
    <location>
        <position position="172"/>
    </location>
</feature>
<feature type="domain" description="L,D-TPase catalytic" evidence="8">
    <location>
        <begin position="60"/>
        <end position="196"/>
    </location>
</feature>